<dbReference type="CDD" id="cd02803">
    <property type="entry name" value="OYE_like_FMN_family"/>
    <property type="match status" value="1"/>
</dbReference>
<feature type="domain" description="NADH:flavin oxidoreductase/NADH oxidase N-terminal" evidence="10">
    <location>
        <begin position="7"/>
        <end position="320"/>
    </location>
</feature>
<comment type="cofactor">
    <cofactor evidence="2">
        <name>[4Fe-4S] cluster</name>
        <dbReference type="ChEBI" id="CHEBI:49883"/>
    </cofactor>
</comment>
<comment type="cofactor">
    <cofactor evidence="1">
        <name>FMN</name>
        <dbReference type="ChEBI" id="CHEBI:58210"/>
    </cofactor>
</comment>
<gene>
    <name evidence="12" type="ORF">CLRAG_23920</name>
</gene>
<evidence type="ECO:0000313" key="12">
    <source>
        <dbReference type="EMBL" id="OBR92686.1"/>
    </source>
</evidence>
<dbReference type="Pfam" id="PF00724">
    <property type="entry name" value="Oxidored_FMN"/>
    <property type="match status" value="1"/>
</dbReference>
<dbReference type="InterPro" id="IPR051793">
    <property type="entry name" value="NADH:flavin_oxidoreductase"/>
</dbReference>
<keyword evidence="9" id="KW-0411">Iron-sulfur</keyword>
<keyword evidence="7 12" id="KW-0560">Oxidoreductase</keyword>
<dbReference type="GO" id="GO:0010181">
    <property type="term" value="F:FMN binding"/>
    <property type="evidence" value="ECO:0007669"/>
    <property type="project" value="InterPro"/>
</dbReference>
<evidence type="ECO:0000256" key="1">
    <source>
        <dbReference type="ARBA" id="ARBA00001917"/>
    </source>
</evidence>
<dbReference type="PATRIC" id="fig|1353534.3.peg.2429"/>
<dbReference type="Proteomes" id="UP000093954">
    <property type="component" value="Unassembled WGS sequence"/>
</dbReference>
<dbReference type="SUPFAM" id="SSF51905">
    <property type="entry name" value="FAD/NAD(P)-binding domain"/>
    <property type="match status" value="1"/>
</dbReference>
<sequence length="630" mass="68584">MDKNSNIFKPIHIGKVISKNRIEVAPAGAFLCSRDGGNNSEFLAYLKSLAKSGAGIVTLGVSSVDEQSSGVPVTNVGNSLYISDLADIAEVIHRYGALASIELISGQYMLMPPEVVATGSSKKLIKHIIELFANAAERCMIAGFDMIMIHGGHGNVPAMFFSKKHNHRTDEYGGSFENRCRFGQELLEAIRVKVGNRIAIEYRISAEELLEGNSEIEETLEYAKKIQDKIDIIHVSRGLLQEEALLPYIFQPTYFPRAMNLEAAKRFKKELNIPVSVVGSFDLETAEKAVSSGDVDVVAMIRNILADTNCVSNAYKGKSDQTRPCVRCNTCINRTHTQFIRLRCAVNPLIGRETQFPEIVETRHSKKVVIIGGGPSSLEAARVASKKGHTVVIYEKDSELGGALKMAAAASFKKDLKRYLDWSIRSVISDPKIDVKLNTLATPENILGQNPDVVLIGVGAKPIIPKFTLSGTDKVVWVGDVELKKVPVGEDVVIVGAGFTGLEAALSLAEEGKKVKVIDMIPEEKIGADGIKISMIGLKELLKKAGVTFICEVKLSDVTMEGAVIEDKNGNKETIPCDTVILSLGVRADKEQVELFRDLVEETYVIGDCNTKGGTLWNATRTGFDAAMEL</sequence>
<keyword evidence="6" id="KW-0479">Metal-binding</keyword>
<evidence type="ECO:0000313" key="13">
    <source>
        <dbReference type="Proteomes" id="UP000093954"/>
    </source>
</evidence>
<dbReference type="Gene3D" id="3.40.50.720">
    <property type="entry name" value="NAD(P)-binding Rossmann-like Domain"/>
    <property type="match status" value="1"/>
</dbReference>
<dbReference type="EC" id="1.-.-.-" evidence="12"/>
<keyword evidence="5" id="KW-0288">FMN</keyword>
<dbReference type="GO" id="GO:0051536">
    <property type="term" value="F:iron-sulfur cluster binding"/>
    <property type="evidence" value="ECO:0007669"/>
    <property type="project" value="UniProtKB-KW"/>
</dbReference>
<comment type="caution">
    <text evidence="12">The sequence shown here is derived from an EMBL/GenBank/DDBJ whole genome shotgun (WGS) entry which is preliminary data.</text>
</comment>
<dbReference type="RefSeq" id="WP_065078607.1">
    <property type="nucleotide sequence ID" value="NZ_LROS01000023.1"/>
</dbReference>
<dbReference type="PRINTS" id="PR00368">
    <property type="entry name" value="FADPNR"/>
</dbReference>
<evidence type="ECO:0000259" key="11">
    <source>
        <dbReference type="Pfam" id="PF07992"/>
    </source>
</evidence>
<dbReference type="InterPro" id="IPR023753">
    <property type="entry name" value="FAD/NAD-binding_dom"/>
</dbReference>
<organism evidence="12 13">
    <name type="scientific">Clostridium ragsdalei P11</name>
    <dbReference type="NCBI Taxonomy" id="1353534"/>
    <lineage>
        <taxon>Bacteria</taxon>
        <taxon>Bacillati</taxon>
        <taxon>Bacillota</taxon>
        <taxon>Clostridia</taxon>
        <taxon>Eubacteriales</taxon>
        <taxon>Clostridiaceae</taxon>
        <taxon>Clostridium</taxon>
    </lineage>
</organism>
<accession>A0A1A6ARH6</accession>
<dbReference type="InterPro" id="IPR013785">
    <property type="entry name" value="Aldolase_TIM"/>
</dbReference>
<keyword evidence="13" id="KW-1185">Reference proteome</keyword>
<dbReference type="PANTHER" id="PTHR42917:SF2">
    <property type="entry name" value="2,4-DIENOYL-COA REDUCTASE [(2E)-ENOYL-COA-PRODUCING]"/>
    <property type="match status" value="1"/>
</dbReference>
<evidence type="ECO:0000256" key="9">
    <source>
        <dbReference type="ARBA" id="ARBA00023014"/>
    </source>
</evidence>
<evidence type="ECO:0000256" key="4">
    <source>
        <dbReference type="ARBA" id="ARBA00022630"/>
    </source>
</evidence>
<evidence type="ECO:0000256" key="6">
    <source>
        <dbReference type="ARBA" id="ARBA00022723"/>
    </source>
</evidence>
<keyword evidence="4" id="KW-0285">Flavoprotein</keyword>
<evidence type="ECO:0000256" key="8">
    <source>
        <dbReference type="ARBA" id="ARBA00023004"/>
    </source>
</evidence>
<evidence type="ECO:0000256" key="7">
    <source>
        <dbReference type="ARBA" id="ARBA00023002"/>
    </source>
</evidence>
<feature type="domain" description="FAD/NAD(P)-binding" evidence="11">
    <location>
        <begin position="366"/>
        <end position="594"/>
    </location>
</feature>
<dbReference type="AlphaFoldDB" id="A0A1A6ARH6"/>
<protein>
    <submittedName>
        <fullName evidence="12">NADH oxidase</fullName>
        <ecNumber evidence="12">1.-.-.-</ecNumber>
    </submittedName>
</protein>
<dbReference type="SUPFAM" id="SSF51395">
    <property type="entry name" value="FMN-linked oxidoreductases"/>
    <property type="match status" value="1"/>
</dbReference>
<evidence type="ECO:0000256" key="3">
    <source>
        <dbReference type="ARBA" id="ARBA00011048"/>
    </source>
</evidence>
<dbReference type="Pfam" id="PF07992">
    <property type="entry name" value="Pyr_redox_2"/>
    <property type="match status" value="1"/>
</dbReference>
<dbReference type="InterPro" id="IPR001155">
    <property type="entry name" value="OxRdtase_FMN_N"/>
</dbReference>
<comment type="similarity">
    <text evidence="3">In the N-terminal section; belongs to the NADH:flavin oxidoreductase/NADH oxidase family.</text>
</comment>
<dbReference type="Gene3D" id="3.20.20.70">
    <property type="entry name" value="Aldolase class I"/>
    <property type="match status" value="1"/>
</dbReference>
<dbReference type="PRINTS" id="PR00469">
    <property type="entry name" value="PNDRDTASEII"/>
</dbReference>
<dbReference type="PANTHER" id="PTHR42917">
    <property type="entry name" value="2,4-DIENOYL-COA REDUCTASE"/>
    <property type="match status" value="1"/>
</dbReference>
<dbReference type="GO" id="GO:0016491">
    <property type="term" value="F:oxidoreductase activity"/>
    <property type="evidence" value="ECO:0007669"/>
    <property type="project" value="UniProtKB-KW"/>
</dbReference>
<proteinExistence type="inferred from homology"/>
<name>A0A1A6ARH6_9CLOT</name>
<dbReference type="InterPro" id="IPR036188">
    <property type="entry name" value="FAD/NAD-bd_sf"/>
</dbReference>
<evidence type="ECO:0000256" key="5">
    <source>
        <dbReference type="ARBA" id="ARBA00022643"/>
    </source>
</evidence>
<evidence type="ECO:0000256" key="2">
    <source>
        <dbReference type="ARBA" id="ARBA00001966"/>
    </source>
</evidence>
<dbReference type="GO" id="GO:0046872">
    <property type="term" value="F:metal ion binding"/>
    <property type="evidence" value="ECO:0007669"/>
    <property type="project" value="UniProtKB-KW"/>
</dbReference>
<dbReference type="Gene3D" id="3.50.50.60">
    <property type="entry name" value="FAD/NAD(P)-binding domain"/>
    <property type="match status" value="1"/>
</dbReference>
<reference evidence="12 13" key="1">
    <citation type="journal article" date="2012" name="Front. Microbiol.">
        <title>Draft Genome Sequence of the Virulent Strain 01-B526 of the Fish Pathogen Aeromonas salmonicida.</title>
        <authorList>
            <person name="Charette S.J."/>
            <person name="Brochu F."/>
            <person name="Boyle B."/>
            <person name="Filion G."/>
            <person name="Tanaka K.H."/>
            <person name="Derome N."/>
        </authorList>
    </citation>
    <scope>NUCLEOTIDE SEQUENCE [LARGE SCALE GENOMIC DNA]</scope>
    <source>
        <strain evidence="12 13">P11</strain>
    </source>
</reference>
<dbReference type="EMBL" id="LROS01000023">
    <property type="protein sequence ID" value="OBR92686.1"/>
    <property type="molecule type" value="Genomic_DNA"/>
</dbReference>
<keyword evidence="8" id="KW-0408">Iron</keyword>
<evidence type="ECO:0000259" key="10">
    <source>
        <dbReference type="Pfam" id="PF00724"/>
    </source>
</evidence>